<dbReference type="KEGG" id="tav:G4V39_07655"/>
<dbReference type="Pfam" id="PF03471">
    <property type="entry name" value="CorC_HlyC"/>
    <property type="match status" value="1"/>
</dbReference>
<evidence type="ECO:0000313" key="6">
    <source>
        <dbReference type="EMBL" id="QIJ72149.1"/>
    </source>
</evidence>
<dbReference type="InterPro" id="IPR044751">
    <property type="entry name" value="Ion_transp-like_CBS"/>
</dbReference>
<dbReference type="EMBL" id="CP048877">
    <property type="protein sequence ID" value="QIJ72149.1"/>
    <property type="molecule type" value="Genomic_DNA"/>
</dbReference>
<keyword evidence="4" id="KW-0677">Repeat</keyword>
<dbReference type="AlphaFoldDB" id="A0A6G7PWT3"/>
<dbReference type="Gene3D" id="3.10.580.10">
    <property type="entry name" value="CBS-domain"/>
    <property type="match status" value="1"/>
</dbReference>
<dbReference type="InterPro" id="IPR016169">
    <property type="entry name" value="FAD-bd_PCMH_sub2"/>
</dbReference>
<evidence type="ECO:0000256" key="3">
    <source>
        <dbReference type="ARBA" id="ARBA00022475"/>
    </source>
</evidence>
<dbReference type="InterPro" id="IPR000644">
    <property type="entry name" value="CBS_dom"/>
</dbReference>
<evidence type="ECO:0000256" key="1">
    <source>
        <dbReference type="ARBA" id="ARBA00004651"/>
    </source>
</evidence>
<dbReference type="SUPFAM" id="SSF54631">
    <property type="entry name" value="CBS-domain pair"/>
    <property type="match status" value="1"/>
</dbReference>
<dbReference type="InterPro" id="IPR036318">
    <property type="entry name" value="FAD-bd_PCMH-like_sf"/>
</dbReference>
<dbReference type="GO" id="GO:0050660">
    <property type="term" value="F:flavin adenine dinucleotide binding"/>
    <property type="evidence" value="ECO:0007669"/>
    <property type="project" value="InterPro"/>
</dbReference>
<evidence type="ECO:0000256" key="5">
    <source>
        <dbReference type="ARBA" id="ARBA00023122"/>
    </source>
</evidence>
<organism evidence="6 7">
    <name type="scientific">Thermosulfuriphilus ammonigenes</name>
    <dbReference type="NCBI Taxonomy" id="1936021"/>
    <lineage>
        <taxon>Bacteria</taxon>
        <taxon>Pseudomonadati</taxon>
        <taxon>Thermodesulfobacteriota</taxon>
        <taxon>Thermodesulfobacteria</taxon>
        <taxon>Thermodesulfobacteriales</taxon>
        <taxon>Thermodesulfobacteriaceae</taxon>
        <taxon>Thermosulfuriphilus</taxon>
    </lineage>
</organism>
<comment type="subcellular location">
    <subcellularLocation>
        <location evidence="1">Cell membrane</location>
        <topology evidence="1">Multi-pass membrane protein</topology>
    </subcellularLocation>
</comment>
<gene>
    <name evidence="6" type="ORF">G4V39_07655</name>
</gene>
<dbReference type="SMART" id="SM01091">
    <property type="entry name" value="CorC_HlyC"/>
    <property type="match status" value="1"/>
</dbReference>
<dbReference type="GO" id="GO:0005886">
    <property type="term" value="C:plasma membrane"/>
    <property type="evidence" value="ECO:0007669"/>
    <property type="project" value="UniProtKB-SubCell"/>
</dbReference>
<dbReference type="Gene3D" id="3.30.465.10">
    <property type="match status" value="1"/>
</dbReference>
<dbReference type="PROSITE" id="PS51371">
    <property type="entry name" value="CBS"/>
    <property type="match status" value="2"/>
</dbReference>
<dbReference type="Pfam" id="PF00571">
    <property type="entry name" value="CBS"/>
    <property type="match status" value="2"/>
</dbReference>
<evidence type="ECO:0000256" key="2">
    <source>
        <dbReference type="ARBA" id="ARBA00006337"/>
    </source>
</evidence>
<dbReference type="CDD" id="cd04590">
    <property type="entry name" value="CBS_pair_CorC_HlyC_assoc"/>
    <property type="match status" value="1"/>
</dbReference>
<accession>A0A6G7PWT3</accession>
<keyword evidence="7" id="KW-1185">Reference proteome</keyword>
<dbReference type="SUPFAM" id="SSF56176">
    <property type="entry name" value="FAD-binding/transporter-associated domain-like"/>
    <property type="match status" value="1"/>
</dbReference>
<reference evidence="6 7" key="1">
    <citation type="submission" date="2020-02" db="EMBL/GenBank/DDBJ databases">
        <title>Genome analysis of Thermosulfuriphilus ammonigenes ST65T, an anaerobic thermophilic chemolithoautotrophic bacterium isolated from a deep-sea hydrothermal vent.</title>
        <authorList>
            <person name="Slobodkina G."/>
            <person name="Allioux M."/>
            <person name="Merkel A."/>
            <person name="Alain K."/>
            <person name="Jebbar M."/>
            <person name="Slobodkin A."/>
        </authorList>
    </citation>
    <scope>NUCLEOTIDE SEQUENCE [LARGE SCALE GENOMIC DNA]</scope>
    <source>
        <strain evidence="6 7">ST65</strain>
    </source>
</reference>
<name>A0A6G7PWT3_9BACT</name>
<proteinExistence type="inferred from homology"/>
<keyword evidence="3" id="KW-0472">Membrane</keyword>
<dbReference type="PANTHER" id="PTHR22777:SF32">
    <property type="entry name" value="UPF0053 INNER MEMBRANE PROTEIN YFJD"/>
    <property type="match status" value="1"/>
</dbReference>
<dbReference type="PANTHER" id="PTHR22777">
    <property type="entry name" value="HEMOLYSIN-RELATED"/>
    <property type="match status" value="1"/>
</dbReference>
<dbReference type="InterPro" id="IPR005170">
    <property type="entry name" value="Transptr-assoc_dom"/>
</dbReference>
<dbReference type="Proteomes" id="UP000502179">
    <property type="component" value="Chromosome"/>
</dbReference>
<dbReference type="SMART" id="SM00116">
    <property type="entry name" value="CBS"/>
    <property type="match status" value="2"/>
</dbReference>
<keyword evidence="3" id="KW-1003">Cell membrane</keyword>
<dbReference type="RefSeq" id="WP_166032367.1">
    <property type="nucleotide sequence ID" value="NZ_CP048877.1"/>
</dbReference>
<dbReference type="FunFam" id="3.10.580.10:FF:000002">
    <property type="entry name" value="Magnesium/cobalt efflux protein CorC"/>
    <property type="match status" value="1"/>
</dbReference>
<comment type="similarity">
    <text evidence="2">Belongs to the UPF0053 family.</text>
</comment>
<evidence type="ECO:0000313" key="7">
    <source>
        <dbReference type="Proteomes" id="UP000502179"/>
    </source>
</evidence>
<keyword evidence="5" id="KW-0129">CBS domain</keyword>
<dbReference type="InterPro" id="IPR046342">
    <property type="entry name" value="CBS_dom_sf"/>
</dbReference>
<sequence length="275" mass="31101">MDDPGKGLLKTIRSLFRRPSEEEAAEIAHEIEELINEGERRGIISPQEGEMIESILKFRDKIVREVMIPRSRMICLESTASLKEAVDTAVESGHSRIPVYREDLDHIIGILHVKDLLRFCLARPEDFNLSALLRPAYMVPETKRIGELLRKFRERRSHMAIVIDEYGSVSGLVTFEDVLEEIVGEIEDEHDRQNHDLQKTAEGLIVAGHVPLEDVEKALGIRLPQGPYESIGGLVVESLGRLPAPGEELTFEGLIIKVLEGDSRRIRKLMIKKTD</sequence>
<protein>
    <submittedName>
        <fullName evidence="6">HlyC/CorC family transporter</fullName>
    </submittedName>
</protein>
<evidence type="ECO:0000256" key="4">
    <source>
        <dbReference type="ARBA" id="ARBA00022737"/>
    </source>
</evidence>